<feature type="region of interest" description="Disordered" evidence="1">
    <location>
        <begin position="40"/>
        <end position="142"/>
    </location>
</feature>
<dbReference type="PANTHER" id="PTHR38687">
    <property type="entry name" value="CELL DIVISION PROTEIN DEDD-RELATED"/>
    <property type="match status" value="1"/>
</dbReference>
<dbReference type="PROSITE" id="PS51724">
    <property type="entry name" value="SPOR"/>
    <property type="match status" value="1"/>
</dbReference>
<name>A0A7G5END8_9BURK</name>
<dbReference type="GO" id="GO:0032506">
    <property type="term" value="P:cytokinetic process"/>
    <property type="evidence" value="ECO:0007669"/>
    <property type="project" value="TreeGrafter"/>
</dbReference>
<evidence type="ECO:0000259" key="2">
    <source>
        <dbReference type="PROSITE" id="PS51724"/>
    </source>
</evidence>
<reference evidence="3 4" key="1">
    <citation type="journal article" date="2020" name="G3 (Bethesda)">
        <title>CeMbio - The Caenorhabditis elegans Microbiome Resource.</title>
        <authorList>
            <person name="Dirksen P."/>
            <person name="Assie A."/>
            <person name="Zimmermann J."/>
            <person name="Zhang F."/>
            <person name="Tietje A.M."/>
            <person name="Marsh S.A."/>
            <person name="Felix M.A."/>
            <person name="Shapira M."/>
            <person name="Kaleta C."/>
            <person name="Schulenburg H."/>
            <person name="Samuel B."/>
        </authorList>
    </citation>
    <scope>NUCLEOTIDE SEQUENCE [LARGE SCALE GENOMIC DNA]</scope>
    <source>
        <strain evidence="3 4">BIGb0172</strain>
    </source>
</reference>
<feature type="compositionally biased region" description="Low complexity" evidence="1">
    <location>
        <begin position="71"/>
        <end position="87"/>
    </location>
</feature>
<evidence type="ECO:0000313" key="3">
    <source>
        <dbReference type="EMBL" id="QMV75513.1"/>
    </source>
</evidence>
<organism evidence="3 4">
    <name type="scientific">Comamonas piscis</name>
    <dbReference type="NCBI Taxonomy" id="1562974"/>
    <lineage>
        <taxon>Bacteria</taxon>
        <taxon>Pseudomonadati</taxon>
        <taxon>Pseudomonadota</taxon>
        <taxon>Betaproteobacteria</taxon>
        <taxon>Burkholderiales</taxon>
        <taxon>Comamonadaceae</taxon>
        <taxon>Comamonas</taxon>
    </lineage>
</organism>
<protein>
    <submittedName>
        <fullName evidence="3">SPOR domain-containing protein</fullName>
    </submittedName>
</protein>
<dbReference type="InterPro" id="IPR007730">
    <property type="entry name" value="SPOR-like_dom"/>
</dbReference>
<dbReference type="GO" id="GO:0042834">
    <property type="term" value="F:peptidoglycan binding"/>
    <property type="evidence" value="ECO:0007669"/>
    <property type="project" value="InterPro"/>
</dbReference>
<dbReference type="PANTHER" id="PTHR38687:SF1">
    <property type="entry name" value="CELL DIVISION PROTEIN DEDD"/>
    <property type="match status" value="1"/>
</dbReference>
<evidence type="ECO:0000313" key="4">
    <source>
        <dbReference type="Proteomes" id="UP000515240"/>
    </source>
</evidence>
<dbReference type="Gene3D" id="3.30.70.1070">
    <property type="entry name" value="Sporulation related repeat"/>
    <property type="match status" value="1"/>
</dbReference>
<dbReference type="InterPro" id="IPR036680">
    <property type="entry name" value="SPOR-like_sf"/>
</dbReference>
<dbReference type="SUPFAM" id="SSF110997">
    <property type="entry name" value="Sporulation related repeat"/>
    <property type="match status" value="1"/>
</dbReference>
<gene>
    <name evidence="3" type="ORF">HS961_23270</name>
</gene>
<evidence type="ECO:0000256" key="1">
    <source>
        <dbReference type="SAM" id="MobiDB-lite"/>
    </source>
</evidence>
<sequence>MRRHQRGGTILGLILGLLVGVGAALAVAVYVTNVPVPFVNKGGAKGDAKDKAEAQRNQNWDPNSPLYGKNPARAPAAAAPAAQGVVVPEPPRNVADNTSPPVENKPAKPEVVLPDAAKATDKPTDKTQVAKLDPKAGQGADPLGDLAKSRSADGTDGFQYFVQAGAFRSQTDGDAQRAKLAMMGWEARVSEREVNGRTVYRVRVGPFNKRDDADGLKGKLDGAGVDAQIVRVQR</sequence>
<feature type="compositionally biased region" description="Basic and acidic residues" evidence="1">
    <location>
        <begin position="44"/>
        <end position="54"/>
    </location>
</feature>
<dbReference type="GO" id="GO:0030428">
    <property type="term" value="C:cell septum"/>
    <property type="evidence" value="ECO:0007669"/>
    <property type="project" value="TreeGrafter"/>
</dbReference>
<dbReference type="AlphaFoldDB" id="A0A7G5END8"/>
<dbReference type="Proteomes" id="UP000515240">
    <property type="component" value="Chromosome"/>
</dbReference>
<feature type="domain" description="SPOR" evidence="2">
    <location>
        <begin position="154"/>
        <end position="232"/>
    </location>
</feature>
<dbReference type="EMBL" id="CP058554">
    <property type="protein sequence ID" value="QMV75513.1"/>
    <property type="molecule type" value="Genomic_DNA"/>
</dbReference>
<dbReference type="Pfam" id="PF05036">
    <property type="entry name" value="SPOR"/>
    <property type="match status" value="1"/>
</dbReference>
<proteinExistence type="predicted"/>
<dbReference type="GO" id="GO:0032153">
    <property type="term" value="C:cell division site"/>
    <property type="evidence" value="ECO:0007669"/>
    <property type="project" value="TreeGrafter"/>
</dbReference>
<keyword evidence="4" id="KW-1185">Reference proteome</keyword>
<dbReference type="InterPro" id="IPR052521">
    <property type="entry name" value="Cell_div_SPOR-domain"/>
</dbReference>
<dbReference type="RefSeq" id="WP_182325764.1">
    <property type="nucleotide sequence ID" value="NZ_CP058554.1"/>
</dbReference>
<dbReference type="KEGG" id="cpis:HS961_23270"/>
<accession>A0A7G5END8</accession>